<dbReference type="Gene3D" id="3.40.640.10">
    <property type="entry name" value="Type I PLP-dependent aspartate aminotransferase-like (Major domain)"/>
    <property type="match status" value="1"/>
</dbReference>
<comment type="cofactor">
    <cofactor evidence="1 6">
        <name>pyridoxal 5'-phosphate</name>
        <dbReference type="ChEBI" id="CHEBI:597326"/>
    </cofactor>
</comment>
<dbReference type="PANTHER" id="PTHR46101">
    <property type="match status" value="1"/>
</dbReference>
<evidence type="ECO:0000256" key="3">
    <source>
        <dbReference type="ARBA" id="ARBA00022793"/>
    </source>
</evidence>
<dbReference type="SUPFAM" id="SSF53383">
    <property type="entry name" value="PLP-dependent transferases"/>
    <property type="match status" value="1"/>
</dbReference>
<dbReference type="Pfam" id="PF00282">
    <property type="entry name" value="Pyridoxal_deC"/>
    <property type="match status" value="1"/>
</dbReference>
<keyword evidence="4 6" id="KW-0663">Pyridoxal phosphate</keyword>
<dbReference type="InterPro" id="IPR002129">
    <property type="entry name" value="PyrdxlP-dep_de-COase"/>
</dbReference>
<dbReference type="OrthoDB" id="2161780at2759"/>
<dbReference type="NCBIfam" id="NF002748">
    <property type="entry name" value="PRK02769.1"/>
    <property type="match status" value="1"/>
</dbReference>
<keyword evidence="3" id="KW-0210">Decarboxylase</keyword>
<dbReference type="InterPro" id="IPR015424">
    <property type="entry name" value="PyrdxlP-dep_Trfase"/>
</dbReference>
<sequence length="683" mass="74699">MPCFRHLNSDNTSSALTSLASSVGQVALLTDAVIGQGELGCATKSGVSRGSTRPLPSVDVAGLTSLLDSAKRILVAGHDASVSHDHDVHEDEAATNASFLGRIADAKSKFVSALSEAMTTTVTALWEAVVDIRAAVTDIGVESEMIQLYNPVSSTVKAEARSLASVAQLAPVVNQERLAAVTAQLQATKKAARVTRVIFDRFCANFVESFMETPEFSALKQRIAHEPALSPTVLNLLQAELDRLAANTTTPKAANAQTEPHPDTHDLFLTADEREYAKRKAAVVQTFDAYRDFLAERTAYHFGYPYNLAFDNEHLHSFMNYSCNNLGDCFVASNYEVHTRKFEIGVLDFFADLWKIPREDYWGYVTSCGTEGNLHGLLLARECLPTGILYASRESHYSVFKAARYYRMQSVCVPSLYSGEIDYAALEESIAANLDVPVILSLNIGTTVKGAIDNVDRVLAILARLNIPRERFHIHCDGALSGLMLPLMENATVVADFTRPIDSMSVSGHKFMGCPMPAGVVICRKDNVKKVEQHIAYLNSKDTTIMGSRNGQAPLFMWNTIQLKGKSGFAKDTHQCLTRAALLNKRLRDAGVSSMLNPMSNTVVFERPDEHAFVKKWQLACEGNIAHAIVMPNITEEKIVVFVTELLASRKAQGTCDKCVAMHIGRANCLCTPCNTDVQIPIA</sequence>
<gene>
    <name evidence="7" type="ORF">CAOG_001969</name>
</gene>
<protein>
    <submittedName>
        <fullName evidence="7">Serine decarboxylase</fullName>
    </submittedName>
</protein>
<dbReference type="STRING" id="595528.A0A0D2VKW1"/>
<name>A0A0D2VKW1_CAPO3</name>
<dbReference type="GO" id="GO:0016831">
    <property type="term" value="F:carboxy-lyase activity"/>
    <property type="evidence" value="ECO:0007669"/>
    <property type="project" value="UniProtKB-KW"/>
</dbReference>
<dbReference type="InterPro" id="IPR051151">
    <property type="entry name" value="Group_II_Decarboxylase"/>
</dbReference>
<dbReference type="GO" id="GO:0019752">
    <property type="term" value="P:carboxylic acid metabolic process"/>
    <property type="evidence" value="ECO:0007669"/>
    <property type="project" value="InterPro"/>
</dbReference>
<evidence type="ECO:0000256" key="5">
    <source>
        <dbReference type="ARBA" id="ARBA00023239"/>
    </source>
</evidence>
<dbReference type="eggNOG" id="KOG0629">
    <property type="taxonomic scope" value="Eukaryota"/>
</dbReference>
<feature type="modified residue" description="N6-(pyridoxal phosphate)lysine" evidence="6">
    <location>
        <position position="510"/>
    </location>
</feature>
<dbReference type="InterPro" id="IPR015421">
    <property type="entry name" value="PyrdxlP-dep_Trfase_major"/>
</dbReference>
<organism evidence="7 8">
    <name type="scientific">Capsaspora owczarzaki (strain ATCC 30864)</name>
    <dbReference type="NCBI Taxonomy" id="595528"/>
    <lineage>
        <taxon>Eukaryota</taxon>
        <taxon>Filasterea</taxon>
        <taxon>Capsaspora</taxon>
    </lineage>
</organism>
<evidence type="ECO:0000256" key="2">
    <source>
        <dbReference type="ARBA" id="ARBA00009533"/>
    </source>
</evidence>
<dbReference type="AlphaFoldDB" id="A0A0D2VKW1"/>
<evidence type="ECO:0000313" key="7">
    <source>
        <dbReference type="EMBL" id="KJE90702.1"/>
    </source>
</evidence>
<dbReference type="InterPro" id="IPR021115">
    <property type="entry name" value="Pyridoxal-P_BS"/>
</dbReference>
<dbReference type="InParanoid" id="A0A0D2VKW1"/>
<proteinExistence type="inferred from homology"/>
<reference evidence="8" key="1">
    <citation type="submission" date="2011-02" db="EMBL/GenBank/DDBJ databases">
        <title>The Genome Sequence of Capsaspora owczarzaki ATCC 30864.</title>
        <authorList>
            <person name="Russ C."/>
            <person name="Cuomo C."/>
            <person name="Burger G."/>
            <person name="Gray M.W."/>
            <person name="Holland P.W.H."/>
            <person name="King N."/>
            <person name="Lang F.B.F."/>
            <person name="Roger A.J."/>
            <person name="Ruiz-Trillo I."/>
            <person name="Young S.K."/>
            <person name="Zeng Q."/>
            <person name="Gargeya S."/>
            <person name="Alvarado L."/>
            <person name="Berlin A."/>
            <person name="Chapman S.B."/>
            <person name="Chen Z."/>
            <person name="Freedman E."/>
            <person name="Gellesch M."/>
            <person name="Goldberg J."/>
            <person name="Griggs A."/>
            <person name="Gujja S."/>
            <person name="Heilman E."/>
            <person name="Heiman D."/>
            <person name="Howarth C."/>
            <person name="Mehta T."/>
            <person name="Neiman D."/>
            <person name="Pearson M."/>
            <person name="Roberts A."/>
            <person name="Saif S."/>
            <person name="Shea T."/>
            <person name="Shenoy N."/>
            <person name="Sisk P."/>
            <person name="Stolte C."/>
            <person name="Sykes S."/>
            <person name="White J."/>
            <person name="Yandava C."/>
            <person name="Haas B."/>
            <person name="Nusbaum C."/>
            <person name="Birren B."/>
        </authorList>
    </citation>
    <scope>NUCLEOTIDE SEQUENCE</scope>
    <source>
        <strain evidence="8">ATCC 30864</strain>
    </source>
</reference>
<keyword evidence="8" id="KW-1185">Reference proteome</keyword>
<dbReference type="Proteomes" id="UP000008743">
    <property type="component" value="Unassembled WGS sequence"/>
</dbReference>
<dbReference type="PROSITE" id="PS00392">
    <property type="entry name" value="DDC_GAD_HDC_YDC"/>
    <property type="match status" value="1"/>
</dbReference>
<accession>A0A0D2VKW1</accession>
<evidence type="ECO:0000313" key="8">
    <source>
        <dbReference type="Proteomes" id="UP000008743"/>
    </source>
</evidence>
<dbReference type="Gene3D" id="3.90.1150.10">
    <property type="entry name" value="Aspartate Aminotransferase, domain 1"/>
    <property type="match status" value="1"/>
</dbReference>
<comment type="similarity">
    <text evidence="2">Belongs to the group II decarboxylase family.</text>
</comment>
<dbReference type="PhylomeDB" id="A0A0D2VKW1"/>
<dbReference type="GO" id="GO:0030170">
    <property type="term" value="F:pyridoxal phosphate binding"/>
    <property type="evidence" value="ECO:0007669"/>
    <property type="project" value="InterPro"/>
</dbReference>
<dbReference type="PANTHER" id="PTHR46101:SF2">
    <property type="entry name" value="SERINE DECARBOXYLASE"/>
    <property type="match status" value="1"/>
</dbReference>
<dbReference type="EMBL" id="KE346361">
    <property type="protein sequence ID" value="KJE90702.1"/>
    <property type="molecule type" value="Genomic_DNA"/>
</dbReference>
<keyword evidence="5" id="KW-0456">Lyase</keyword>
<evidence type="ECO:0000256" key="1">
    <source>
        <dbReference type="ARBA" id="ARBA00001933"/>
    </source>
</evidence>
<evidence type="ECO:0000256" key="6">
    <source>
        <dbReference type="PIRSR" id="PIRSR602129-50"/>
    </source>
</evidence>
<dbReference type="InterPro" id="IPR015422">
    <property type="entry name" value="PyrdxlP-dep_Trfase_small"/>
</dbReference>
<evidence type="ECO:0000256" key="4">
    <source>
        <dbReference type="ARBA" id="ARBA00022898"/>
    </source>
</evidence>